<evidence type="ECO:0000259" key="2">
    <source>
        <dbReference type="Pfam" id="PF08659"/>
    </source>
</evidence>
<evidence type="ECO:0000256" key="1">
    <source>
        <dbReference type="SAM" id="MobiDB-lite"/>
    </source>
</evidence>
<accession>A0A8H3G592</accession>
<dbReference type="AlphaFoldDB" id="A0A8H3G592"/>
<evidence type="ECO:0000313" key="3">
    <source>
        <dbReference type="EMBL" id="CAF9936406.1"/>
    </source>
</evidence>
<dbReference type="EMBL" id="CAJPDS010000091">
    <property type="protein sequence ID" value="CAF9936406.1"/>
    <property type="molecule type" value="Genomic_DNA"/>
</dbReference>
<dbReference type="InterPro" id="IPR013968">
    <property type="entry name" value="PKS_KR"/>
</dbReference>
<organism evidence="3 4">
    <name type="scientific">Heterodermia speciosa</name>
    <dbReference type="NCBI Taxonomy" id="116794"/>
    <lineage>
        <taxon>Eukaryota</taxon>
        <taxon>Fungi</taxon>
        <taxon>Dikarya</taxon>
        <taxon>Ascomycota</taxon>
        <taxon>Pezizomycotina</taxon>
        <taxon>Lecanoromycetes</taxon>
        <taxon>OSLEUM clade</taxon>
        <taxon>Lecanoromycetidae</taxon>
        <taxon>Caliciales</taxon>
        <taxon>Physciaceae</taxon>
        <taxon>Heterodermia</taxon>
    </lineage>
</organism>
<dbReference type="OrthoDB" id="329835at2759"/>
<name>A0A8H3G592_9LECA</name>
<feature type="region of interest" description="Disordered" evidence="1">
    <location>
        <begin position="54"/>
        <end position="74"/>
    </location>
</feature>
<dbReference type="Gene3D" id="3.40.50.720">
    <property type="entry name" value="NAD(P)-binding Rossmann-like Domain"/>
    <property type="match status" value="1"/>
</dbReference>
<keyword evidence="4" id="KW-1185">Reference proteome</keyword>
<comment type="caution">
    <text evidence="3">The sequence shown here is derived from an EMBL/GenBank/DDBJ whole genome shotgun (WGS) entry which is preliminary data.</text>
</comment>
<evidence type="ECO:0000313" key="4">
    <source>
        <dbReference type="Proteomes" id="UP000664521"/>
    </source>
</evidence>
<feature type="domain" description="Ketoreductase (KR)" evidence="2">
    <location>
        <begin position="88"/>
        <end position="145"/>
    </location>
</feature>
<dbReference type="Pfam" id="PF08659">
    <property type="entry name" value="KR"/>
    <property type="match status" value="1"/>
</dbReference>
<reference evidence="3" key="1">
    <citation type="submission" date="2021-03" db="EMBL/GenBank/DDBJ databases">
        <authorList>
            <person name="Tagirdzhanova G."/>
        </authorList>
    </citation>
    <scope>NUCLEOTIDE SEQUENCE</scope>
</reference>
<protein>
    <recommendedName>
        <fullName evidence="2">Ketoreductase (KR) domain-containing protein</fullName>
    </recommendedName>
</protein>
<gene>
    <name evidence="3" type="ORF">HETSPECPRED_010328</name>
</gene>
<sequence length="154" mass="16484">MFSSSSTSLVNIYQKLEYRAKSKFVDPDYEYAVVDGDIKISRIHWTTGKNELTQCPSSLKNEENGVARSDGPDGVSPPPIRFKSDACCILVGGLGGLGRVTSTWMVENGARTTPCFEELRGQGCEVLTSAGSVTALCDVEAAVKQATRPVASAM</sequence>
<dbReference type="Proteomes" id="UP000664521">
    <property type="component" value="Unassembled WGS sequence"/>
</dbReference>
<proteinExistence type="predicted"/>